<keyword evidence="3" id="KW-0238">DNA-binding</keyword>
<dbReference type="Pfam" id="PF17762">
    <property type="entry name" value="HTH_ParB"/>
    <property type="match status" value="1"/>
</dbReference>
<dbReference type="InterPro" id="IPR041468">
    <property type="entry name" value="HTH_ParB/Spo0J"/>
</dbReference>
<keyword evidence="7" id="KW-1185">Reference proteome</keyword>
<dbReference type="GO" id="GO:0005694">
    <property type="term" value="C:chromosome"/>
    <property type="evidence" value="ECO:0007669"/>
    <property type="project" value="TreeGrafter"/>
</dbReference>
<evidence type="ECO:0000313" key="7">
    <source>
        <dbReference type="Proteomes" id="UP000191931"/>
    </source>
</evidence>
<dbReference type="RefSeq" id="WP_080800635.1">
    <property type="nucleotide sequence ID" value="NZ_LT828541.1"/>
</dbReference>
<protein>
    <submittedName>
        <fullName evidence="6">Putative chromosome partitioning protein ParB</fullName>
    </submittedName>
</protein>
<accession>A0A1W1HGP2</accession>
<evidence type="ECO:0000256" key="1">
    <source>
        <dbReference type="ARBA" id="ARBA00006295"/>
    </source>
</evidence>
<dbReference type="InterPro" id="IPR003115">
    <property type="entry name" value="ParB_N"/>
</dbReference>
<dbReference type="STRING" id="1246637.MTBBW1_410022"/>
<reference evidence="6 7" key="1">
    <citation type="submission" date="2017-03" db="EMBL/GenBank/DDBJ databases">
        <authorList>
            <person name="Afonso C.L."/>
            <person name="Miller P.J."/>
            <person name="Scott M.A."/>
            <person name="Spackman E."/>
            <person name="Goraichik I."/>
            <person name="Dimitrov K.M."/>
            <person name="Suarez D.L."/>
            <person name="Swayne D.E."/>
        </authorList>
    </citation>
    <scope>NUCLEOTIDE SEQUENCE [LARGE SCALE GENOMIC DNA]</scope>
    <source>
        <strain evidence="6">PRJEB14757</strain>
    </source>
</reference>
<evidence type="ECO:0000259" key="5">
    <source>
        <dbReference type="SMART" id="SM00470"/>
    </source>
</evidence>
<evidence type="ECO:0000313" key="6">
    <source>
        <dbReference type="EMBL" id="SLM31667.1"/>
    </source>
</evidence>
<dbReference type="NCBIfam" id="TIGR00180">
    <property type="entry name" value="parB_part"/>
    <property type="match status" value="1"/>
</dbReference>
<feature type="domain" description="ParB-like N-terminal" evidence="5">
    <location>
        <begin position="31"/>
        <end position="121"/>
    </location>
</feature>
<dbReference type="InterPro" id="IPR036086">
    <property type="entry name" value="ParB/Sulfiredoxin_sf"/>
</dbReference>
<keyword evidence="2" id="KW-0159">Chromosome partition</keyword>
<dbReference type="SMART" id="SM00470">
    <property type="entry name" value="ParB"/>
    <property type="match status" value="1"/>
</dbReference>
<dbReference type="GO" id="GO:0003677">
    <property type="term" value="F:DNA binding"/>
    <property type="evidence" value="ECO:0007669"/>
    <property type="project" value="UniProtKB-KW"/>
</dbReference>
<sequence length="298" mass="33777">MSMKRKTGLGRGISSLIPDFDSLDEKSGDFFMCRIDDIVPNPFQPRRSFNEEELERLTLSIKEQGVLQPLLVRKDPKGGYELIAGERRLRAAKQAQLDLVPAIVRAISDEQMLEVSIIENVQRSNLNPIEEADAYHRLITEFNYTQEMVARKIGKNRSTIANFLRLRGLPEQVLESLAADKISMGHARAILSAGSVESQIKTWEIVIEKGLSVRATEQLAKKIKAEPPLPDQPEDESDPEQLNNSVADADYIKTICSDLTRRINYPVSIKKKGEKGKLEITFRDNREFQKIIDFLNNI</sequence>
<dbReference type="SUPFAM" id="SSF109709">
    <property type="entry name" value="KorB DNA-binding domain-like"/>
    <property type="match status" value="1"/>
</dbReference>
<evidence type="ECO:0000256" key="2">
    <source>
        <dbReference type="ARBA" id="ARBA00022829"/>
    </source>
</evidence>
<dbReference type="Gene3D" id="3.90.1530.30">
    <property type="match status" value="1"/>
</dbReference>
<dbReference type="Pfam" id="PF02195">
    <property type="entry name" value="ParB_N"/>
    <property type="match status" value="1"/>
</dbReference>
<dbReference type="FunFam" id="1.10.10.2830:FF:000001">
    <property type="entry name" value="Chromosome partitioning protein ParB"/>
    <property type="match status" value="1"/>
</dbReference>
<organism evidence="6 7">
    <name type="scientific">Desulfamplus magnetovallimortis</name>
    <dbReference type="NCBI Taxonomy" id="1246637"/>
    <lineage>
        <taxon>Bacteria</taxon>
        <taxon>Pseudomonadati</taxon>
        <taxon>Thermodesulfobacteriota</taxon>
        <taxon>Desulfobacteria</taxon>
        <taxon>Desulfobacterales</taxon>
        <taxon>Desulfobacteraceae</taxon>
        <taxon>Desulfamplus</taxon>
    </lineage>
</organism>
<dbReference type="Proteomes" id="UP000191931">
    <property type="component" value="Unassembled WGS sequence"/>
</dbReference>
<evidence type="ECO:0000256" key="3">
    <source>
        <dbReference type="ARBA" id="ARBA00023125"/>
    </source>
</evidence>
<proteinExistence type="inferred from homology"/>
<name>A0A1W1HGP2_9BACT</name>
<dbReference type="AlphaFoldDB" id="A0A1W1HGP2"/>
<dbReference type="PANTHER" id="PTHR33375">
    <property type="entry name" value="CHROMOSOME-PARTITIONING PROTEIN PARB-RELATED"/>
    <property type="match status" value="1"/>
</dbReference>
<dbReference type="GO" id="GO:0007059">
    <property type="term" value="P:chromosome segregation"/>
    <property type="evidence" value="ECO:0007669"/>
    <property type="project" value="UniProtKB-KW"/>
</dbReference>
<evidence type="ECO:0000256" key="4">
    <source>
        <dbReference type="SAM" id="MobiDB-lite"/>
    </source>
</evidence>
<gene>
    <name evidence="6" type="ORF">MTBBW1_410022</name>
</gene>
<dbReference type="Gene3D" id="1.10.10.2830">
    <property type="match status" value="1"/>
</dbReference>
<dbReference type="FunFam" id="3.90.1530.30:FF:000001">
    <property type="entry name" value="Chromosome partitioning protein ParB"/>
    <property type="match status" value="1"/>
</dbReference>
<dbReference type="SUPFAM" id="SSF110849">
    <property type="entry name" value="ParB/Sulfiredoxin"/>
    <property type="match status" value="1"/>
</dbReference>
<dbReference type="InterPro" id="IPR050336">
    <property type="entry name" value="Chromosome_partition/occlusion"/>
</dbReference>
<comment type="similarity">
    <text evidence="1">Belongs to the ParB family.</text>
</comment>
<dbReference type="CDD" id="cd16393">
    <property type="entry name" value="SPO0J_N"/>
    <property type="match status" value="1"/>
</dbReference>
<dbReference type="EMBL" id="FWEV01000283">
    <property type="protein sequence ID" value="SLM31667.1"/>
    <property type="molecule type" value="Genomic_DNA"/>
</dbReference>
<dbReference type="OrthoDB" id="9802051at2"/>
<dbReference type="InterPro" id="IPR004437">
    <property type="entry name" value="ParB/RepB/Spo0J"/>
</dbReference>
<dbReference type="PANTHER" id="PTHR33375:SF1">
    <property type="entry name" value="CHROMOSOME-PARTITIONING PROTEIN PARB-RELATED"/>
    <property type="match status" value="1"/>
</dbReference>
<feature type="region of interest" description="Disordered" evidence="4">
    <location>
        <begin position="224"/>
        <end position="243"/>
    </location>
</feature>